<dbReference type="OrthoDB" id="550575at2759"/>
<evidence type="ECO:0000313" key="2">
    <source>
        <dbReference type="EMBL" id="KAF5737950.1"/>
    </source>
</evidence>
<dbReference type="Proteomes" id="UP000593562">
    <property type="component" value="Unassembled WGS sequence"/>
</dbReference>
<dbReference type="Gene3D" id="3.80.10.10">
    <property type="entry name" value="Ribonuclease Inhibitor"/>
    <property type="match status" value="2"/>
</dbReference>
<dbReference type="PANTHER" id="PTHR13318">
    <property type="entry name" value="PARTNER OF PAIRED, ISOFORM B-RELATED"/>
    <property type="match status" value="1"/>
</dbReference>
<dbReference type="PANTHER" id="PTHR13318:SF75">
    <property type="entry name" value="COI1 F-BOX DOMAIN-CONTAINING PROTEIN"/>
    <property type="match status" value="1"/>
</dbReference>
<dbReference type="InterPro" id="IPR057207">
    <property type="entry name" value="FBXL15_LRR"/>
</dbReference>
<dbReference type="SUPFAM" id="SSF52047">
    <property type="entry name" value="RNI-like"/>
    <property type="match status" value="1"/>
</dbReference>
<dbReference type="InterPro" id="IPR001611">
    <property type="entry name" value="Leu-rich_rpt"/>
</dbReference>
<dbReference type="InterPro" id="IPR006553">
    <property type="entry name" value="Leu-rich_rpt_Cys-con_subtyp"/>
</dbReference>
<dbReference type="FunCoup" id="A0A7J7CV37">
    <property type="interactions" value="1551"/>
</dbReference>
<comment type="caution">
    <text evidence="2">The sequence shown here is derived from an EMBL/GenBank/DDBJ whole genome shotgun (WGS) entry which is preliminary data.</text>
</comment>
<dbReference type="EMBL" id="JAAARO010000013">
    <property type="protein sequence ID" value="KAF5737950.1"/>
    <property type="molecule type" value="Genomic_DNA"/>
</dbReference>
<dbReference type="SUPFAM" id="SSF81383">
    <property type="entry name" value="F-box domain"/>
    <property type="match status" value="1"/>
</dbReference>
<dbReference type="GO" id="GO:0019005">
    <property type="term" value="C:SCF ubiquitin ligase complex"/>
    <property type="evidence" value="ECO:0007669"/>
    <property type="project" value="TreeGrafter"/>
</dbReference>
<dbReference type="AlphaFoldDB" id="A0A7J7CV37"/>
<dbReference type="GO" id="GO:0031146">
    <property type="term" value="P:SCF-dependent proteasomal ubiquitin-dependent protein catabolic process"/>
    <property type="evidence" value="ECO:0007669"/>
    <property type="project" value="TreeGrafter"/>
</dbReference>
<sequence length="412" mass="44702">MDNTNSSNSISVSINETLTDDELRSILSKLDKKDGEVFSLVCKRWLHLQSSEQKKLALRAGPHMLHRMAARFSRVVELDYSNSMARSFYPGVTDSDLAVVAQSFTCLRVLKLQDCKAITDTGMASIGSGLSSLQSLDVSNCRKLTDKGFSAVAKGCHDLRGLHLTGCRLVTDGLLLALSKNCPNLEELGLQGCTNVTDDGITTLVSGCQQIKFLDINKCSNVGDVGISSISKACSSFLRTLKLLDCYKVGDESILSLARFCINLETLIIGGCRDVSDKSIKSLAAACKNLKNLRMDWCLNISDSCLSCILTHCNKLEALDIGCCEEVTDAAFQDLGNCETKLSLKVLKVSNCPKITITGISLLLGKCNSLAYLDVRSCPHMTKARFDEAGLQFPDCCKVNFTGSLCEPDVLV</sequence>
<evidence type="ECO:0000313" key="3">
    <source>
        <dbReference type="Proteomes" id="UP000593562"/>
    </source>
</evidence>
<dbReference type="SMART" id="SM00367">
    <property type="entry name" value="LRR_CC"/>
    <property type="match status" value="10"/>
</dbReference>
<dbReference type="InParanoid" id="A0A7J7CV37"/>
<evidence type="ECO:0000259" key="1">
    <source>
        <dbReference type="Pfam" id="PF25372"/>
    </source>
</evidence>
<name>A0A7J7CV37_TRIWF</name>
<dbReference type="InterPro" id="IPR032675">
    <property type="entry name" value="LRR_dom_sf"/>
</dbReference>
<dbReference type="Pfam" id="PF13516">
    <property type="entry name" value="LRR_6"/>
    <property type="match status" value="2"/>
</dbReference>
<proteinExistence type="predicted"/>
<accession>A0A7J7CV37</accession>
<keyword evidence="3" id="KW-1185">Reference proteome</keyword>
<organism evidence="2 3">
    <name type="scientific">Tripterygium wilfordii</name>
    <name type="common">Thunder God vine</name>
    <dbReference type="NCBI Taxonomy" id="458696"/>
    <lineage>
        <taxon>Eukaryota</taxon>
        <taxon>Viridiplantae</taxon>
        <taxon>Streptophyta</taxon>
        <taxon>Embryophyta</taxon>
        <taxon>Tracheophyta</taxon>
        <taxon>Spermatophyta</taxon>
        <taxon>Magnoliopsida</taxon>
        <taxon>eudicotyledons</taxon>
        <taxon>Gunneridae</taxon>
        <taxon>Pentapetalae</taxon>
        <taxon>rosids</taxon>
        <taxon>fabids</taxon>
        <taxon>Celastrales</taxon>
        <taxon>Celastraceae</taxon>
        <taxon>Tripterygium</taxon>
    </lineage>
</organism>
<gene>
    <name evidence="2" type="ORF">HS088_TW13G00843</name>
</gene>
<feature type="domain" description="F-box/LRR-repeat protein 15-like leucin rich repeat" evidence="1">
    <location>
        <begin position="170"/>
        <end position="386"/>
    </location>
</feature>
<reference evidence="2 3" key="1">
    <citation type="journal article" date="2020" name="Nat. Commun.">
        <title>Genome of Tripterygium wilfordii and identification of cytochrome P450 involved in triptolide biosynthesis.</title>
        <authorList>
            <person name="Tu L."/>
            <person name="Su P."/>
            <person name="Zhang Z."/>
            <person name="Gao L."/>
            <person name="Wang J."/>
            <person name="Hu T."/>
            <person name="Zhou J."/>
            <person name="Zhang Y."/>
            <person name="Zhao Y."/>
            <person name="Liu Y."/>
            <person name="Song Y."/>
            <person name="Tong Y."/>
            <person name="Lu Y."/>
            <person name="Yang J."/>
            <person name="Xu C."/>
            <person name="Jia M."/>
            <person name="Peters R.J."/>
            <person name="Huang L."/>
            <person name="Gao W."/>
        </authorList>
    </citation>
    <scope>NUCLEOTIDE SEQUENCE [LARGE SCALE GENOMIC DNA]</scope>
    <source>
        <strain evidence="3">cv. XIE 37</strain>
        <tissue evidence="2">Leaf</tissue>
    </source>
</reference>
<dbReference type="Pfam" id="PF25372">
    <property type="entry name" value="DUF7885"/>
    <property type="match status" value="1"/>
</dbReference>
<dbReference type="InterPro" id="IPR036047">
    <property type="entry name" value="F-box-like_dom_sf"/>
</dbReference>
<protein>
    <submittedName>
        <fullName evidence="2">F-box/LRR-repeat protein 4 isoform X1</fullName>
    </submittedName>
</protein>